<evidence type="ECO:0000313" key="2">
    <source>
        <dbReference type="Proteomes" id="UP000812287"/>
    </source>
</evidence>
<accession>A0A9P7VFE2</accession>
<keyword evidence="2" id="KW-1185">Reference proteome</keyword>
<comment type="caution">
    <text evidence="1">The sequence shown here is derived from an EMBL/GenBank/DDBJ whole genome shotgun (WGS) entry which is preliminary data.</text>
</comment>
<proteinExistence type="predicted"/>
<gene>
    <name evidence="1" type="ORF">BT62DRAFT_938896</name>
</gene>
<dbReference type="GeneID" id="66109916"/>
<organism evidence="1 2">
    <name type="scientific">Guyanagaster necrorhizus</name>
    <dbReference type="NCBI Taxonomy" id="856835"/>
    <lineage>
        <taxon>Eukaryota</taxon>
        <taxon>Fungi</taxon>
        <taxon>Dikarya</taxon>
        <taxon>Basidiomycota</taxon>
        <taxon>Agaricomycotina</taxon>
        <taxon>Agaricomycetes</taxon>
        <taxon>Agaricomycetidae</taxon>
        <taxon>Agaricales</taxon>
        <taxon>Marasmiineae</taxon>
        <taxon>Physalacriaceae</taxon>
        <taxon>Guyanagaster</taxon>
    </lineage>
</organism>
<evidence type="ECO:0000313" key="1">
    <source>
        <dbReference type="EMBL" id="KAG7439540.1"/>
    </source>
</evidence>
<dbReference type="RefSeq" id="XP_043033040.1">
    <property type="nucleotide sequence ID" value="XM_043187619.1"/>
</dbReference>
<dbReference type="Proteomes" id="UP000812287">
    <property type="component" value="Unassembled WGS sequence"/>
</dbReference>
<protein>
    <submittedName>
        <fullName evidence="1">Uncharacterized protein</fullName>
    </submittedName>
</protein>
<sequence length="74" mass="8187">MSGVYRKRLRLIQILFSLLTRVVSLLFGGMTKCLSKADERRAVFVGMECTAQRLSKAPGCMGRSCDGLIVGARY</sequence>
<name>A0A9P7VFE2_9AGAR</name>
<dbReference type="AlphaFoldDB" id="A0A9P7VFE2"/>
<dbReference type="EMBL" id="MU250591">
    <property type="protein sequence ID" value="KAG7439540.1"/>
    <property type="molecule type" value="Genomic_DNA"/>
</dbReference>
<reference evidence="1" key="1">
    <citation type="submission" date="2020-11" db="EMBL/GenBank/DDBJ databases">
        <title>Adaptations for nitrogen fixation in a non-lichenized fungal sporocarp promotes dispersal by wood-feeding termites.</title>
        <authorList>
            <consortium name="DOE Joint Genome Institute"/>
            <person name="Koch R.A."/>
            <person name="Yoon G."/>
            <person name="Arayal U."/>
            <person name="Lail K."/>
            <person name="Amirebrahimi M."/>
            <person name="Labutti K."/>
            <person name="Lipzen A."/>
            <person name="Riley R."/>
            <person name="Barry K."/>
            <person name="Henrissat B."/>
            <person name="Grigoriev I.V."/>
            <person name="Herr J.R."/>
            <person name="Aime M.C."/>
        </authorList>
    </citation>
    <scope>NUCLEOTIDE SEQUENCE</scope>
    <source>
        <strain evidence="1">MCA 3950</strain>
    </source>
</reference>